<dbReference type="EC" id="2.5.1.18" evidence="1"/>
<evidence type="ECO:0000313" key="7">
    <source>
        <dbReference type="Proteomes" id="UP001222325"/>
    </source>
</evidence>
<dbReference type="SUPFAM" id="SSF47616">
    <property type="entry name" value="GST C-terminal domain-like"/>
    <property type="match status" value="1"/>
</dbReference>
<dbReference type="InterPro" id="IPR040079">
    <property type="entry name" value="Glutathione_S-Trfase"/>
</dbReference>
<dbReference type="Pfam" id="PF13409">
    <property type="entry name" value="GST_N_2"/>
    <property type="match status" value="1"/>
</dbReference>
<dbReference type="GO" id="GO:0043295">
    <property type="term" value="F:glutathione binding"/>
    <property type="evidence" value="ECO:0007669"/>
    <property type="project" value="TreeGrafter"/>
</dbReference>
<dbReference type="SFLD" id="SFLDS00019">
    <property type="entry name" value="Glutathione_Transferase_(cytos"/>
    <property type="match status" value="1"/>
</dbReference>
<dbReference type="SUPFAM" id="SSF52833">
    <property type="entry name" value="Thioredoxin-like"/>
    <property type="match status" value="1"/>
</dbReference>
<evidence type="ECO:0000313" key="6">
    <source>
        <dbReference type="EMBL" id="KAJ7071778.1"/>
    </source>
</evidence>
<dbReference type="PROSITE" id="PS50404">
    <property type="entry name" value="GST_NTER"/>
    <property type="match status" value="1"/>
</dbReference>
<dbReference type="InterPro" id="IPR036249">
    <property type="entry name" value="Thioredoxin-like_sf"/>
</dbReference>
<feature type="domain" description="GST C-terminal" evidence="5">
    <location>
        <begin position="88"/>
        <end position="216"/>
    </location>
</feature>
<comment type="caution">
    <text evidence="6">The sequence shown here is derived from an EMBL/GenBank/DDBJ whole genome shotgun (WGS) entry which is preliminary data.</text>
</comment>
<organism evidence="6 7">
    <name type="scientific">Mycena belliarum</name>
    <dbReference type="NCBI Taxonomy" id="1033014"/>
    <lineage>
        <taxon>Eukaryota</taxon>
        <taxon>Fungi</taxon>
        <taxon>Dikarya</taxon>
        <taxon>Basidiomycota</taxon>
        <taxon>Agaricomycotina</taxon>
        <taxon>Agaricomycetes</taxon>
        <taxon>Agaricomycetidae</taxon>
        <taxon>Agaricales</taxon>
        <taxon>Marasmiineae</taxon>
        <taxon>Mycenaceae</taxon>
        <taxon>Mycena</taxon>
    </lineage>
</organism>
<keyword evidence="7" id="KW-1185">Reference proteome</keyword>
<keyword evidence="2" id="KW-0808">Transferase</keyword>
<dbReference type="SFLD" id="SFLDG00358">
    <property type="entry name" value="Main_(cytGST)"/>
    <property type="match status" value="1"/>
</dbReference>
<evidence type="ECO:0000259" key="5">
    <source>
        <dbReference type="PROSITE" id="PS50405"/>
    </source>
</evidence>
<feature type="domain" description="GST N-terminal" evidence="4">
    <location>
        <begin position="2"/>
        <end position="83"/>
    </location>
</feature>
<dbReference type="Proteomes" id="UP001222325">
    <property type="component" value="Unassembled WGS sequence"/>
</dbReference>
<evidence type="ECO:0000259" key="4">
    <source>
        <dbReference type="PROSITE" id="PS50404"/>
    </source>
</evidence>
<dbReference type="InterPro" id="IPR010987">
    <property type="entry name" value="Glutathione-S-Trfase_C-like"/>
</dbReference>
<dbReference type="EMBL" id="JARJCN010000124">
    <property type="protein sequence ID" value="KAJ7071778.1"/>
    <property type="molecule type" value="Genomic_DNA"/>
</dbReference>
<dbReference type="InterPro" id="IPR004046">
    <property type="entry name" value="GST_C"/>
</dbReference>
<dbReference type="Gene3D" id="3.40.30.10">
    <property type="entry name" value="Glutaredoxin"/>
    <property type="match status" value="1"/>
</dbReference>
<reference evidence="6" key="1">
    <citation type="submission" date="2023-03" db="EMBL/GenBank/DDBJ databases">
        <title>Massive genome expansion in bonnet fungi (Mycena s.s.) driven by repeated elements and novel gene families across ecological guilds.</title>
        <authorList>
            <consortium name="Lawrence Berkeley National Laboratory"/>
            <person name="Harder C.B."/>
            <person name="Miyauchi S."/>
            <person name="Viragh M."/>
            <person name="Kuo A."/>
            <person name="Thoen E."/>
            <person name="Andreopoulos B."/>
            <person name="Lu D."/>
            <person name="Skrede I."/>
            <person name="Drula E."/>
            <person name="Henrissat B."/>
            <person name="Morin E."/>
            <person name="Kohler A."/>
            <person name="Barry K."/>
            <person name="LaButti K."/>
            <person name="Morin E."/>
            <person name="Salamov A."/>
            <person name="Lipzen A."/>
            <person name="Mereny Z."/>
            <person name="Hegedus B."/>
            <person name="Baldrian P."/>
            <person name="Stursova M."/>
            <person name="Weitz H."/>
            <person name="Taylor A."/>
            <person name="Grigoriev I.V."/>
            <person name="Nagy L.G."/>
            <person name="Martin F."/>
            <person name="Kauserud H."/>
        </authorList>
    </citation>
    <scope>NUCLEOTIDE SEQUENCE</scope>
    <source>
        <strain evidence="6">CBHHK173m</strain>
    </source>
</reference>
<dbReference type="PANTHER" id="PTHR43900">
    <property type="entry name" value="GLUTATHIONE S-TRANSFERASE RHO"/>
    <property type="match status" value="1"/>
</dbReference>
<sequence length="216" mass="23350">MVLKVYAPARTAGAIGAVLMTLAETQTPFELVPIDMSSDEHKTAAYRALQPFAQIPVIVDGAFVLHESRAICRYLAAKHTPSQLVPTDPKAKARFEQGASVEFAAFHPHAYTAVIEGLAKPAKGKPTDQRVYAAAVAQLAATLAVYERILARQRFLGGEAFSLVDVFHVSFGPLLARAGCDLMTAAGPNVARWWGEVIARPSWTRWEQGVGSTEAY</sequence>
<dbReference type="Pfam" id="PF00043">
    <property type="entry name" value="GST_C"/>
    <property type="match status" value="1"/>
</dbReference>
<evidence type="ECO:0000256" key="3">
    <source>
        <dbReference type="ARBA" id="ARBA00047960"/>
    </source>
</evidence>
<comment type="catalytic activity">
    <reaction evidence="3">
        <text>RX + glutathione = an S-substituted glutathione + a halide anion + H(+)</text>
        <dbReference type="Rhea" id="RHEA:16437"/>
        <dbReference type="ChEBI" id="CHEBI:15378"/>
        <dbReference type="ChEBI" id="CHEBI:16042"/>
        <dbReference type="ChEBI" id="CHEBI:17792"/>
        <dbReference type="ChEBI" id="CHEBI:57925"/>
        <dbReference type="ChEBI" id="CHEBI:90779"/>
        <dbReference type="EC" id="2.5.1.18"/>
    </reaction>
</comment>
<protein>
    <recommendedName>
        <fullName evidence="1">glutathione transferase</fullName>
        <ecNumber evidence="1">2.5.1.18</ecNumber>
    </recommendedName>
</protein>
<name>A0AAD6TS92_9AGAR</name>
<dbReference type="InterPro" id="IPR036282">
    <property type="entry name" value="Glutathione-S-Trfase_C_sf"/>
</dbReference>
<gene>
    <name evidence="6" type="ORF">B0H15DRAFT_957515</name>
</gene>
<dbReference type="GO" id="GO:0005737">
    <property type="term" value="C:cytoplasm"/>
    <property type="evidence" value="ECO:0007669"/>
    <property type="project" value="TreeGrafter"/>
</dbReference>
<dbReference type="AlphaFoldDB" id="A0AAD6TS92"/>
<evidence type="ECO:0000256" key="1">
    <source>
        <dbReference type="ARBA" id="ARBA00012452"/>
    </source>
</evidence>
<dbReference type="InterPro" id="IPR004045">
    <property type="entry name" value="Glutathione_S-Trfase_N"/>
</dbReference>
<proteinExistence type="predicted"/>
<evidence type="ECO:0000256" key="2">
    <source>
        <dbReference type="ARBA" id="ARBA00022679"/>
    </source>
</evidence>
<dbReference type="PANTHER" id="PTHR43900:SF3">
    <property type="entry name" value="GLUTATHIONE S-TRANSFERASE RHO"/>
    <property type="match status" value="1"/>
</dbReference>
<dbReference type="PROSITE" id="PS50405">
    <property type="entry name" value="GST_CTER"/>
    <property type="match status" value="1"/>
</dbReference>
<dbReference type="Gene3D" id="1.20.1050.10">
    <property type="match status" value="1"/>
</dbReference>
<accession>A0AAD6TS92</accession>
<dbReference type="GO" id="GO:0006749">
    <property type="term" value="P:glutathione metabolic process"/>
    <property type="evidence" value="ECO:0007669"/>
    <property type="project" value="TreeGrafter"/>
</dbReference>
<dbReference type="GO" id="GO:0004364">
    <property type="term" value="F:glutathione transferase activity"/>
    <property type="evidence" value="ECO:0007669"/>
    <property type="project" value="UniProtKB-EC"/>
</dbReference>